<organism evidence="2">
    <name type="scientific">marine metagenome</name>
    <dbReference type="NCBI Taxonomy" id="408172"/>
    <lineage>
        <taxon>unclassified sequences</taxon>
        <taxon>metagenomes</taxon>
        <taxon>ecological metagenomes</taxon>
    </lineage>
</organism>
<proteinExistence type="predicted"/>
<dbReference type="Gene3D" id="3.30.1360.120">
    <property type="entry name" value="Probable tRNA modification gtpase trme, domain 1"/>
    <property type="match status" value="1"/>
</dbReference>
<dbReference type="InterPro" id="IPR028896">
    <property type="entry name" value="GcvT/YgfZ/DmdA"/>
</dbReference>
<evidence type="ECO:0000313" key="2">
    <source>
        <dbReference type="EMBL" id="SVD37561.1"/>
    </source>
</evidence>
<dbReference type="Pfam" id="PF01571">
    <property type="entry name" value="GCV_T"/>
    <property type="match status" value="1"/>
</dbReference>
<dbReference type="AlphaFoldDB" id="A0A382UV56"/>
<evidence type="ECO:0000259" key="1">
    <source>
        <dbReference type="Pfam" id="PF01571"/>
    </source>
</evidence>
<dbReference type="InterPro" id="IPR027266">
    <property type="entry name" value="TrmE/GcvT-like"/>
</dbReference>
<dbReference type="InterPro" id="IPR006222">
    <property type="entry name" value="GCVT_N"/>
</dbReference>
<gene>
    <name evidence="2" type="ORF">METZ01_LOCUS390415</name>
</gene>
<feature type="domain" description="GCVT N-terminal" evidence="1">
    <location>
        <begin position="1"/>
        <end position="77"/>
    </location>
</feature>
<dbReference type="SUPFAM" id="SSF103025">
    <property type="entry name" value="Folate-binding domain"/>
    <property type="match status" value="1"/>
</dbReference>
<feature type="non-terminal residue" evidence="2">
    <location>
        <position position="77"/>
    </location>
</feature>
<dbReference type="Gene3D" id="3.30.70.1400">
    <property type="entry name" value="Aminomethyltransferase beta-barrel domains"/>
    <property type="match status" value="1"/>
</dbReference>
<dbReference type="EMBL" id="UINC01146688">
    <property type="protein sequence ID" value="SVD37561.1"/>
    <property type="molecule type" value="Genomic_DNA"/>
</dbReference>
<dbReference type="GO" id="GO:0005829">
    <property type="term" value="C:cytosol"/>
    <property type="evidence" value="ECO:0007669"/>
    <property type="project" value="TreeGrafter"/>
</dbReference>
<accession>A0A382UV56</accession>
<dbReference type="PANTHER" id="PTHR43757">
    <property type="entry name" value="AMINOMETHYLTRANSFERASE"/>
    <property type="match status" value="1"/>
</dbReference>
<sequence length="77" mass="8151">MVEFAGWDMPVQYGSIVAEHQAVRSSAALFDVGHMGEVEISGSGAAGLLARLMSNDPSRLEPGRAQYNLMVNEDGGV</sequence>
<protein>
    <recommendedName>
        <fullName evidence="1">GCVT N-terminal domain-containing protein</fullName>
    </recommendedName>
</protein>
<name>A0A382UV56_9ZZZZ</name>
<reference evidence="2" key="1">
    <citation type="submission" date="2018-05" db="EMBL/GenBank/DDBJ databases">
        <authorList>
            <person name="Lanie J.A."/>
            <person name="Ng W.-L."/>
            <person name="Kazmierczak K.M."/>
            <person name="Andrzejewski T.M."/>
            <person name="Davidsen T.M."/>
            <person name="Wayne K.J."/>
            <person name="Tettelin H."/>
            <person name="Glass J.I."/>
            <person name="Rusch D."/>
            <person name="Podicherti R."/>
            <person name="Tsui H.-C.T."/>
            <person name="Winkler M.E."/>
        </authorList>
    </citation>
    <scope>NUCLEOTIDE SEQUENCE</scope>
</reference>
<dbReference type="PANTHER" id="PTHR43757:SF2">
    <property type="entry name" value="AMINOMETHYLTRANSFERASE, MITOCHONDRIAL"/>
    <property type="match status" value="1"/>
</dbReference>